<dbReference type="SUPFAM" id="SSF54556">
    <property type="entry name" value="Chitinase insertion domain"/>
    <property type="match status" value="1"/>
</dbReference>
<dbReference type="Gene3D" id="2.60.40.10">
    <property type="entry name" value="Immunoglobulins"/>
    <property type="match status" value="2"/>
</dbReference>
<proteinExistence type="inferred from homology"/>
<evidence type="ECO:0000256" key="2">
    <source>
        <dbReference type="ARBA" id="ARBA00009121"/>
    </source>
</evidence>
<dbReference type="GO" id="GO:0005576">
    <property type="term" value="C:extracellular region"/>
    <property type="evidence" value="ECO:0007669"/>
    <property type="project" value="InterPro"/>
</dbReference>
<dbReference type="InterPro" id="IPR022409">
    <property type="entry name" value="PKD/Chitinase_dom"/>
</dbReference>
<comment type="catalytic activity">
    <reaction evidence="1">
        <text>Random endo-hydrolysis of N-acetyl-beta-D-glucosaminide (1-&gt;4)-beta-linkages in chitin and chitodextrins.</text>
        <dbReference type="EC" id="3.2.1.14"/>
    </reaction>
</comment>
<organism evidence="10 11">
    <name type="scientific">Hymenobacter cellulosilyticus</name>
    <dbReference type="NCBI Taxonomy" id="2932248"/>
    <lineage>
        <taxon>Bacteria</taxon>
        <taxon>Pseudomonadati</taxon>
        <taxon>Bacteroidota</taxon>
        <taxon>Cytophagia</taxon>
        <taxon>Cytophagales</taxon>
        <taxon>Hymenobacteraceae</taxon>
        <taxon>Hymenobacter</taxon>
    </lineage>
</organism>
<evidence type="ECO:0000256" key="3">
    <source>
        <dbReference type="ARBA" id="ARBA00012729"/>
    </source>
</evidence>
<evidence type="ECO:0000256" key="7">
    <source>
        <dbReference type="ARBA" id="ARBA00023295"/>
    </source>
</evidence>
<dbReference type="SMART" id="SM00495">
    <property type="entry name" value="ChtBD3"/>
    <property type="match status" value="1"/>
</dbReference>
<evidence type="ECO:0000256" key="6">
    <source>
        <dbReference type="ARBA" id="ARBA00023277"/>
    </source>
</evidence>
<evidence type="ECO:0000256" key="4">
    <source>
        <dbReference type="ARBA" id="ARBA00022801"/>
    </source>
</evidence>
<dbReference type="PANTHER" id="PTHR11177:SF317">
    <property type="entry name" value="CHITINASE 12-RELATED"/>
    <property type="match status" value="1"/>
</dbReference>
<dbReference type="SUPFAM" id="SSF51055">
    <property type="entry name" value="Carbohydrate binding domain"/>
    <property type="match status" value="1"/>
</dbReference>
<dbReference type="Gene3D" id="3.20.20.80">
    <property type="entry name" value="Glycosidases"/>
    <property type="match status" value="1"/>
</dbReference>
<keyword evidence="6" id="KW-0119">Carbohydrate metabolism</keyword>
<keyword evidence="5" id="KW-0624">Polysaccharide degradation</keyword>
<dbReference type="InterPro" id="IPR036573">
    <property type="entry name" value="CBM_sf_5/12"/>
</dbReference>
<dbReference type="InterPro" id="IPR001579">
    <property type="entry name" value="Glyco_hydro_18_chit_AS"/>
</dbReference>
<dbReference type="InterPro" id="IPR011583">
    <property type="entry name" value="Chitinase_II/V-like_cat"/>
</dbReference>
<evidence type="ECO:0000256" key="5">
    <source>
        <dbReference type="ARBA" id="ARBA00023024"/>
    </source>
</evidence>
<dbReference type="SUPFAM" id="SSF51445">
    <property type="entry name" value="(Trans)glycosidases"/>
    <property type="match status" value="1"/>
</dbReference>
<dbReference type="EC" id="3.2.1.14" evidence="3"/>
<evidence type="ECO:0000313" key="11">
    <source>
        <dbReference type="Proteomes" id="UP000831796"/>
    </source>
</evidence>
<dbReference type="SUPFAM" id="SSF49299">
    <property type="entry name" value="PKD domain"/>
    <property type="match status" value="1"/>
</dbReference>
<dbReference type="SMART" id="SM00636">
    <property type="entry name" value="Glyco_18"/>
    <property type="match status" value="1"/>
</dbReference>
<dbReference type="Gene3D" id="3.10.50.10">
    <property type="match status" value="1"/>
</dbReference>
<keyword evidence="4 8" id="KW-0378">Hydrolase</keyword>
<comment type="similarity">
    <text evidence="2">Belongs to the glycosyl hydrolase 18 family. Chitinase class II subfamily.</text>
</comment>
<evidence type="ECO:0000256" key="8">
    <source>
        <dbReference type="RuleBase" id="RU000489"/>
    </source>
</evidence>
<keyword evidence="5" id="KW-0146">Chitin degradation</keyword>
<dbReference type="InterPro" id="IPR035986">
    <property type="entry name" value="PKD_dom_sf"/>
</dbReference>
<evidence type="ECO:0000256" key="1">
    <source>
        <dbReference type="ARBA" id="ARBA00000822"/>
    </source>
</evidence>
<dbReference type="GO" id="GO:0006032">
    <property type="term" value="P:chitin catabolic process"/>
    <property type="evidence" value="ECO:0007669"/>
    <property type="project" value="UniProtKB-KW"/>
</dbReference>
<reference evidence="10" key="1">
    <citation type="submission" date="2022-04" db="EMBL/GenBank/DDBJ databases">
        <title>Hymenobacter sp. isolated from the air.</title>
        <authorList>
            <person name="Won M."/>
            <person name="Lee C.-M."/>
            <person name="Woen H.-Y."/>
            <person name="Kwon S.-W."/>
        </authorList>
    </citation>
    <scope>NUCLEOTIDE SEQUENCE</scope>
    <source>
        <strain evidence="10">5116S-3</strain>
    </source>
</reference>
<dbReference type="PROSITE" id="PS01095">
    <property type="entry name" value="GH18_1"/>
    <property type="match status" value="1"/>
</dbReference>
<dbReference type="NCBIfam" id="TIGR04183">
    <property type="entry name" value="Por_Secre_tail"/>
    <property type="match status" value="1"/>
</dbReference>
<dbReference type="Proteomes" id="UP000831796">
    <property type="component" value="Chromosome"/>
</dbReference>
<dbReference type="KEGG" id="hcu:MUN79_20695"/>
<evidence type="ECO:0000313" key="10">
    <source>
        <dbReference type="EMBL" id="UOQ71067.1"/>
    </source>
</evidence>
<dbReference type="InterPro" id="IPR013783">
    <property type="entry name" value="Ig-like_fold"/>
</dbReference>
<dbReference type="GO" id="GO:0030246">
    <property type="term" value="F:carbohydrate binding"/>
    <property type="evidence" value="ECO:0007669"/>
    <property type="project" value="InterPro"/>
</dbReference>
<dbReference type="AlphaFoldDB" id="A0A8T9Q0Z9"/>
<dbReference type="PANTHER" id="PTHR11177">
    <property type="entry name" value="CHITINASE"/>
    <property type="match status" value="1"/>
</dbReference>
<dbReference type="InterPro" id="IPR029070">
    <property type="entry name" value="Chitinase_insertion_sf"/>
</dbReference>
<dbReference type="GO" id="GO:0008061">
    <property type="term" value="F:chitin binding"/>
    <property type="evidence" value="ECO:0007669"/>
    <property type="project" value="InterPro"/>
</dbReference>
<sequence>MSKHFGDMAADPTKRARFVSDCQKLIALGFDGIDLDWEYPGQEGMNFVGQAQDYPNFAVLVEAIRAAVGPNKLITAAFTAVPSRFSQFDWVRLSRSMDYFNFMTYDYNGGWSTKAGHNSPLFDYPGAEAANFSLDATTKGIKAAGIPLNKVNLGVAFYGRGVVTSGPAALNAPTVKRPETVTPDGQVSTSADFTNWPKDVWDGTPNYQAIVAQTANWTEFWDDNAKVPYKTNGTYFLSYDNERSVGLKAQYVKDQQLAGVIVWSASGDWLDLASNTTTYGGKLVFSPNTKAPLVNKLNEVFASGTATNTPPTVSLTGPANNASFAAPASITLTATAADANGTVSKVEFYNGSTLLGTDTSSPYSYSWTGVAAGTYSLTARATDNAGAVTTSAAVTVTVTGSTTTNTPPTVSLTGPASGTAYTAPASITITANAADANGTVSKVEFFQGTTKLGEDLTAPYSFSWTGVAAGTYSITARATDNAGAVTTSAAVSVTVTGSSTGGCTVAAWSPTAVYTKDMQASRNGNVYVAKWWTQNEDPLTASCQYCPWQLVGPCASARTAAPASLASEALTVYPNPVLTGNKLTLDLGRHYEQVELELTGISGGKPYKVAAKNTRTVELVLPALPKGVLVLQVRADGQTFTKRLLNE</sequence>
<dbReference type="PROSITE" id="PS51910">
    <property type="entry name" value="GH18_2"/>
    <property type="match status" value="1"/>
</dbReference>
<dbReference type="Gene3D" id="2.10.10.20">
    <property type="entry name" value="Carbohydrate-binding module superfamily 5/12"/>
    <property type="match status" value="1"/>
</dbReference>
<feature type="domain" description="GH18" evidence="9">
    <location>
        <begin position="1"/>
        <end position="304"/>
    </location>
</feature>
<dbReference type="InterPro" id="IPR050314">
    <property type="entry name" value="Glycosyl_Hydrlase_18"/>
</dbReference>
<dbReference type="GO" id="GO:0008843">
    <property type="term" value="F:endochitinase activity"/>
    <property type="evidence" value="ECO:0007669"/>
    <property type="project" value="UniProtKB-EC"/>
</dbReference>
<dbReference type="Pfam" id="PF17957">
    <property type="entry name" value="Big_7"/>
    <property type="match status" value="2"/>
</dbReference>
<protein>
    <recommendedName>
        <fullName evidence="3">chitinase</fullName>
        <ecNumber evidence="3">3.2.1.14</ecNumber>
    </recommendedName>
</protein>
<evidence type="ECO:0000259" key="9">
    <source>
        <dbReference type="PROSITE" id="PS51910"/>
    </source>
</evidence>
<dbReference type="InterPro" id="IPR003610">
    <property type="entry name" value="CBM5/12"/>
</dbReference>
<dbReference type="SMART" id="SM00089">
    <property type="entry name" value="PKD"/>
    <property type="match status" value="2"/>
</dbReference>
<dbReference type="CDD" id="cd12215">
    <property type="entry name" value="ChiC_BD"/>
    <property type="match status" value="1"/>
</dbReference>
<dbReference type="GO" id="GO:0005975">
    <property type="term" value="P:carbohydrate metabolic process"/>
    <property type="evidence" value="ECO:0007669"/>
    <property type="project" value="InterPro"/>
</dbReference>
<dbReference type="EMBL" id="CP095046">
    <property type="protein sequence ID" value="UOQ71067.1"/>
    <property type="molecule type" value="Genomic_DNA"/>
</dbReference>
<dbReference type="Pfam" id="PF00704">
    <property type="entry name" value="Glyco_hydro_18"/>
    <property type="match status" value="1"/>
</dbReference>
<dbReference type="RefSeq" id="WP_244674479.1">
    <property type="nucleotide sequence ID" value="NZ_CP095046.1"/>
</dbReference>
<keyword evidence="7 8" id="KW-0326">Glycosidase</keyword>
<accession>A0A8T9Q0Z9</accession>
<dbReference type="InterPro" id="IPR017853">
    <property type="entry name" value="GH"/>
</dbReference>
<name>A0A8T9Q0Z9_9BACT</name>
<keyword evidence="11" id="KW-1185">Reference proteome</keyword>
<dbReference type="InterPro" id="IPR026444">
    <property type="entry name" value="Secre_tail"/>
</dbReference>
<dbReference type="InterPro" id="IPR001223">
    <property type="entry name" value="Glyco_hydro18_cat"/>
</dbReference>
<gene>
    <name evidence="10" type="ORF">MUN79_20695</name>
</gene>